<keyword evidence="1" id="KW-1133">Transmembrane helix</keyword>
<evidence type="ECO:0000256" key="1">
    <source>
        <dbReference type="SAM" id="Phobius"/>
    </source>
</evidence>
<sequence length="216" mass="22538">MTSAAVPAAATSSESSRLRSYGLVGAVASVVGAASAVVLIAWEPQVGDERFSYPLDATAYTVAQVFFAVQHVAMLPLFLAVLVLARRHSSRTLVIGGRIALVGQVLLTVMELVAIAARDSLMTDSTGSLIGGLYSVPMILLGVGPLVAGWGALRTSLFDGPARWLLLGLGVYVFVVMFPAVFGPMVAGRIAIGVWLLGFAWLGLVIAREPGGRTRA</sequence>
<dbReference type="EMBL" id="JADKPO010000014">
    <property type="protein sequence ID" value="MBF4768506.1"/>
    <property type="molecule type" value="Genomic_DNA"/>
</dbReference>
<dbReference type="AlphaFoldDB" id="A0A930YHC4"/>
<dbReference type="Proteomes" id="UP000660668">
    <property type="component" value="Unassembled WGS sequence"/>
</dbReference>
<evidence type="ECO:0000313" key="2">
    <source>
        <dbReference type="EMBL" id="MBF4768506.1"/>
    </source>
</evidence>
<keyword evidence="3" id="KW-1185">Reference proteome</keyword>
<comment type="caution">
    <text evidence="2">The sequence shown here is derived from an EMBL/GenBank/DDBJ whole genome shotgun (WGS) entry which is preliminary data.</text>
</comment>
<feature type="transmembrane region" description="Helical" evidence="1">
    <location>
        <begin position="62"/>
        <end position="85"/>
    </location>
</feature>
<feature type="transmembrane region" description="Helical" evidence="1">
    <location>
        <begin position="188"/>
        <end position="207"/>
    </location>
</feature>
<evidence type="ECO:0000313" key="3">
    <source>
        <dbReference type="Proteomes" id="UP000660668"/>
    </source>
</evidence>
<dbReference type="RefSeq" id="WP_194696647.1">
    <property type="nucleotide sequence ID" value="NZ_JADKPO010000014.1"/>
</dbReference>
<feature type="transmembrane region" description="Helical" evidence="1">
    <location>
        <begin position="21"/>
        <end position="42"/>
    </location>
</feature>
<feature type="transmembrane region" description="Helical" evidence="1">
    <location>
        <begin position="129"/>
        <end position="152"/>
    </location>
</feature>
<organism evidence="2 3">
    <name type="scientific">Nocardioides agariphilus</name>
    <dbReference type="NCBI Taxonomy" id="433664"/>
    <lineage>
        <taxon>Bacteria</taxon>
        <taxon>Bacillati</taxon>
        <taxon>Actinomycetota</taxon>
        <taxon>Actinomycetes</taxon>
        <taxon>Propionibacteriales</taxon>
        <taxon>Nocardioidaceae</taxon>
        <taxon>Nocardioides</taxon>
    </lineage>
</organism>
<feature type="transmembrane region" description="Helical" evidence="1">
    <location>
        <begin position="164"/>
        <end position="182"/>
    </location>
</feature>
<feature type="transmembrane region" description="Helical" evidence="1">
    <location>
        <begin position="97"/>
        <end position="117"/>
    </location>
</feature>
<reference evidence="2" key="1">
    <citation type="submission" date="2020-11" db="EMBL/GenBank/DDBJ databases">
        <title>Nocardioides cynanchi sp. nov., isolated from soil of rhizosphere of Cynanchum wilfordii.</title>
        <authorList>
            <person name="Lee J.-S."/>
            <person name="Suh M.K."/>
            <person name="Kim J.-S."/>
        </authorList>
    </citation>
    <scope>NUCLEOTIDE SEQUENCE</scope>
    <source>
        <strain evidence="2">KCTC 19276</strain>
    </source>
</reference>
<keyword evidence="1" id="KW-0812">Transmembrane</keyword>
<protein>
    <recommendedName>
        <fullName evidence="4">DUF4386 domain-containing protein</fullName>
    </recommendedName>
</protein>
<accession>A0A930YHC4</accession>
<keyword evidence="1" id="KW-0472">Membrane</keyword>
<name>A0A930YHC4_9ACTN</name>
<evidence type="ECO:0008006" key="4">
    <source>
        <dbReference type="Google" id="ProtNLM"/>
    </source>
</evidence>
<gene>
    <name evidence="2" type="ORF">ISU10_12095</name>
</gene>
<proteinExistence type="predicted"/>